<dbReference type="Proteomes" id="UP000700334">
    <property type="component" value="Unassembled WGS sequence"/>
</dbReference>
<dbReference type="AlphaFoldDB" id="A0A8J5ZPS8"/>
<dbReference type="InterPro" id="IPR052888">
    <property type="entry name" value="PRR9"/>
</dbReference>
<feature type="compositionally biased region" description="Gly residues" evidence="1">
    <location>
        <begin position="204"/>
        <end position="228"/>
    </location>
</feature>
<keyword evidence="3" id="KW-1185">Reference proteome</keyword>
<dbReference type="PANTHER" id="PTHR48427">
    <property type="entry name" value="PROLINE-RICH PROTEIN 9"/>
    <property type="match status" value="1"/>
</dbReference>
<evidence type="ECO:0000256" key="1">
    <source>
        <dbReference type="SAM" id="MobiDB-lite"/>
    </source>
</evidence>
<gene>
    <name evidence="2" type="ORF">J0S82_015883</name>
</gene>
<organism evidence="2 3">
    <name type="scientific">Galemys pyrenaicus</name>
    <name type="common">Iberian desman</name>
    <name type="synonym">Pyrenean desman</name>
    <dbReference type="NCBI Taxonomy" id="202257"/>
    <lineage>
        <taxon>Eukaryota</taxon>
        <taxon>Metazoa</taxon>
        <taxon>Chordata</taxon>
        <taxon>Craniata</taxon>
        <taxon>Vertebrata</taxon>
        <taxon>Euteleostomi</taxon>
        <taxon>Mammalia</taxon>
        <taxon>Eutheria</taxon>
        <taxon>Laurasiatheria</taxon>
        <taxon>Eulipotyphla</taxon>
        <taxon>Talpidae</taxon>
        <taxon>Galemys</taxon>
    </lineage>
</organism>
<accession>A0A8J5ZPS8</accession>
<dbReference type="EMBL" id="JAGFMF010012272">
    <property type="protein sequence ID" value="KAG8504991.1"/>
    <property type="molecule type" value="Genomic_DNA"/>
</dbReference>
<evidence type="ECO:0000313" key="3">
    <source>
        <dbReference type="Proteomes" id="UP000700334"/>
    </source>
</evidence>
<name>A0A8J5ZPS8_GALPY</name>
<protein>
    <submittedName>
        <fullName evidence="2">Proline-rich protein 9</fullName>
    </submittedName>
</protein>
<dbReference type="OrthoDB" id="9835460at2759"/>
<sequence>MLSDYLTKLDELHLIQNFRVGEESLSSPETQALEMPAVCFILVRPCCQSVANQALAKGIFLENKDGQEEAVQALVHLAVWRFISPLDLKTHQRMSSDDKTKATESKNCDPKCSADHPRMSFNEQQCKQPCTLPPCLQKTQESCQAKAEEVCLATNQDLCQDKCGHVQVGAPEFDTGLNGGVMRTPVLTNKHQEYHREQQDHSGSDGGGDTGADGGVRDGGGGSSGESYGGDYTHGCVENGGGGKGDGGNGTSGGDSSNGENERKEQRFTGDSGYDHAIVANDNLQCLV</sequence>
<proteinExistence type="predicted"/>
<feature type="compositionally biased region" description="Basic and acidic residues" evidence="1">
    <location>
        <begin position="193"/>
        <end position="203"/>
    </location>
</feature>
<evidence type="ECO:0000313" key="2">
    <source>
        <dbReference type="EMBL" id="KAG8504991.1"/>
    </source>
</evidence>
<reference evidence="2" key="1">
    <citation type="journal article" date="2021" name="Evol. Appl.">
        <title>The genome of the Pyrenean desman and the effects of bottlenecks and inbreeding on the genomic landscape of an endangered species.</title>
        <authorList>
            <person name="Escoda L."/>
            <person name="Castresana J."/>
        </authorList>
    </citation>
    <scope>NUCLEOTIDE SEQUENCE</scope>
    <source>
        <strain evidence="2">IBE-C5619</strain>
    </source>
</reference>
<feature type="compositionally biased region" description="Gly residues" evidence="1">
    <location>
        <begin position="238"/>
        <end position="253"/>
    </location>
</feature>
<comment type="caution">
    <text evidence="2">The sequence shown here is derived from an EMBL/GenBank/DDBJ whole genome shotgun (WGS) entry which is preliminary data.</text>
</comment>
<dbReference type="PANTHER" id="PTHR48427:SF1">
    <property type="entry name" value="PROLINE-RICH PROTEIN 9"/>
    <property type="match status" value="1"/>
</dbReference>
<feature type="region of interest" description="Disordered" evidence="1">
    <location>
        <begin position="193"/>
        <end position="274"/>
    </location>
</feature>